<evidence type="ECO:0000256" key="1">
    <source>
        <dbReference type="ARBA" id="ARBA00012528"/>
    </source>
</evidence>
<evidence type="ECO:0000259" key="4">
    <source>
        <dbReference type="PROSITE" id="PS50887"/>
    </source>
</evidence>
<dbReference type="Gene3D" id="3.30.70.270">
    <property type="match status" value="1"/>
</dbReference>
<keyword evidence="6" id="KW-1185">Reference proteome</keyword>
<protein>
    <recommendedName>
        <fullName evidence="1">diguanylate cyclase</fullName>
        <ecNumber evidence="1">2.7.7.65</ecNumber>
    </recommendedName>
</protein>
<dbReference type="InterPro" id="IPR000160">
    <property type="entry name" value="GGDEF_dom"/>
</dbReference>
<proteinExistence type="predicted"/>
<dbReference type="AlphaFoldDB" id="A0A2N8ZK22"/>
<dbReference type="CDD" id="cd01949">
    <property type="entry name" value="GGDEF"/>
    <property type="match status" value="1"/>
</dbReference>
<name>A0A2N8ZK22_9VIBR</name>
<dbReference type="KEGG" id="vta:B0647"/>
<dbReference type="Proteomes" id="UP000235828">
    <property type="component" value="Chromosome B"/>
</dbReference>
<dbReference type="NCBIfam" id="TIGR00254">
    <property type="entry name" value="GGDEF"/>
    <property type="match status" value="1"/>
</dbReference>
<keyword evidence="3" id="KW-1133">Transmembrane helix</keyword>
<dbReference type="GO" id="GO:0005886">
    <property type="term" value="C:plasma membrane"/>
    <property type="evidence" value="ECO:0007669"/>
    <property type="project" value="TreeGrafter"/>
</dbReference>
<comment type="catalytic activity">
    <reaction evidence="2">
        <text>2 GTP = 3',3'-c-di-GMP + 2 diphosphate</text>
        <dbReference type="Rhea" id="RHEA:24898"/>
        <dbReference type="ChEBI" id="CHEBI:33019"/>
        <dbReference type="ChEBI" id="CHEBI:37565"/>
        <dbReference type="ChEBI" id="CHEBI:58805"/>
        <dbReference type="EC" id="2.7.7.65"/>
    </reaction>
</comment>
<dbReference type="SMART" id="SM00267">
    <property type="entry name" value="GGDEF"/>
    <property type="match status" value="1"/>
</dbReference>
<evidence type="ECO:0000313" key="6">
    <source>
        <dbReference type="Proteomes" id="UP000235828"/>
    </source>
</evidence>
<dbReference type="CDD" id="cd12912">
    <property type="entry name" value="PDC2_MCP_like"/>
    <property type="match status" value="1"/>
</dbReference>
<feature type="transmembrane region" description="Helical" evidence="3">
    <location>
        <begin position="6"/>
        <end position="27"/>
    </location>
</feature>
<keyword evidence="3" id="KW-0472">Membrane</keyword>
<evidence type="ECO:0000256" key="2">
    <source>
        <dbReference type="ARBA" id="ARBA00034247"/>
    </source>
</evidence>
<dbReference type="PANTHER" id="PTHR45138">
    <property type="entry name" value="REGULATORY COMPONENTS OF SENSORY TRANSDUCTION SYSTEM"/>
    <property type="match status" value="1"/>
</dbReference>
<dbReference type="InterPro" id="IPR050469">
    <property type="entry name" value="Diguanylate_Cyclase"/>
</dbReference>
<dbReference type="InterPro" id="IPR043128">
    <property type="entry name" value="Rev_trsase/Diguanyl_cyclase"/>
</dbReference>
<keyword evidence="3" id="KW-0812">Transmembrane</keyword>
<feature type="domain" description="GGDEF" evidence="4">
    <location>
        <begin position="458"/>
        <end position="590"/>
    </location>
</feature>
<evidence type="ECO:0000256" key="3">
    <source>
        <dbReference type="SAM" id="Phobius"/>
    </source>
</evidence>
<dbReference type="EC" id="2.7.7.65" evidence="1"/>
<dbReference type="EMBL" id="LT960612">
    <property type="protein sequence ID" value="SON52258.1"/>
    <property type="molecule type" value="Genomic_DNA"/>
</dbReference>
<evidence type="ECO:0000313" key="5">
    <source>
        <dbReference type="EMBL" id="SON52258.1"/>
    </source>
</evidence>
<dbReference type="Gene3D" id="3.30.450.20">
    <property type="entry name" value="PAS domain"/>
    <property type="match status" value="1"/>
</dbReference>
<dbReference type="RefSeq" id="WP_102524556.1">
    <property type="nucleotide sequence ID" value="NZ_LT960612.1"/>
</dbReference>
<sequence>MALPKFLIKFLRPLLITLIGYMVLLAYQQLNRSEEIAIKQSHANLRTASVLIDSHIESTINKFFILEQTWLHKGFSAYQDVVKQVLLETPTYSDIILHSEAKDSYTSLHGTEISSEMAESLSWHKIHNHNQEFEVSTVYEKEPGHWVFAIRHSNPKLLYNMWIEFDLLYVTQHLQSLKTLQDGYLFIVDQDTQRLIYHPDAKLIGKKSIAYLSGIEQQILEGNQTDLIEYYYKDNFKLSVFDSNNNLGWVYVSGTDRADIMKSSAQFSLTAAVLFVMLLLFVAINYLLRQLNLEFQALSNTTNRLEFKNQLKHIFKRFCCHKGVQLCLFERENHTFFTVDYHGELTAIMEDKRFSDSISDNAIHYYSGNNRDDLAKRLRFQSRHYRVPLFYHQELLGVIYMHASLPTHRTILSIIQGAAENALCNLLLKEKATFKDPMTQLDNKFLFAKSLERVIKKGQGYLAFIDIDELKSINQCLGHFHGDHTIVETAKQLQALFPKPTVKSIARLSGGEFCILFNASNNKEAYAYLEALRDTISQHDYSFEHQPLNITLSVGLTRITDCQQSSINRADFALDKAKQNGRNQVIMYAT</sequence>
<dbReference type="PANTHER" id="PTHR45138:SF9">
    <property type="entry name" value="DIGUANYLATE CYCLASE DGCM-RELATED"/>
    <property type="match status" value="1"/>
</dbReference>
<dbReference type="SUPFAM" id="SSF55073">
    <property type="entry name" value="Nucleotide cyclase"/>
    <property type="match status" value="1"/>
</dbReference>
<accession>A0A2N8ZK22</accession>
<organism evidence="5 6">
    <name type="scientific">Vibrio tapetis subsp. tapetis</name>
    <dbReference type="NCBI Taxonomy" id="1671868"/>
    <lineage>
        <taxon>Bacteria</taxon>
        <taxon>Pseudomonadati</taxon>
        <taxon>Pseudomonadota</taxon>
        <taxon>Gammaproteobacteria</taxon>
        <taxon>Vibrionales</taxon>
        <taxon>Vibrionaceae</taxon>
        <taxon>Vibrio</taxon>
    </lineage>
</organism>
<reference evidence="5 6" key="1">
    <citation type="submission" date="2017-10" db="EMBL/GenBank/DDBJ databases">
        <authorList>
            <person name="Banno H."/>
            <person name="Chua N.-H."/>
        </authorList>
    </citation>
    <scope>NUCLEOTIDE SEQUENCE [LARGE SCALE GENOMIC DNA]</scope>
    <source>
        <strain evidence="5">Vibrio tapetis CECT4600</strain>
    </source>
</reference>
<dbReference type="PROSITE" id="PS50887">
    <property type="entry name" value="GGDEF"/>
    <property type="match status" value="1"/>
</dbReference>
<dbReference type="GO" id="GO:0043709">
    <property type="term" value="P:cell adhesion involved in single-species biofilm formation"/>
    <property type="evidence" value="ECO:0007669"/>
    <property type="project" value="TreeGrafter"/>
</dbReference>
<dbReference type="GO" id="GO:1902201">
    <property type="term" value="P:negative regulation of bacterial-type flagellum-dependent cell motility"/>
    <property type="evidence" value="ECO:0007669"/>
    <property type="project" value="TreeGrafter"/>
</dbReference>
<dbReference type="Pfam" id="PF00990">
    <property type="entry name" value="GGDEF"/>
    <property type="match status" value="1"/>
</dbReference>
<feature type="transmembrane region" description="Helical" evidence="3">
    <location>
        <begin position="267"/>
        <end position="288"/>
    </location>
</feature>
<gene>
    <name evidence="5" type="ORF">VTAP4600_B0647</name>
</gene>
<dbReference type="InterPro" id="IPR029787">
    <property type="entry name" value="Nucleotide_cyclase"/>
</dbReference>
<dbReference type="OrthoDB" id="5809416at2"/>
<dbReference type="GO" id="GO:0052621">
    <property type="term" value="F:diguanylate cyclase activity"/>
    <property type="evidence" value="ECO:0007669"/>
    <property type="project" value="UniProtKB-EC"/>
</dbReference>